<name>A0AAW2HS65_9NEOP</name>
<dbReference type="PANTHER" id="PTHR24393:SF34">
    <property type="entry name" value="PR_SET DOMAIN 13"/>
    <property type="match status" value="1"/>
</dbReference>
<dbReference type="SUPFAM" id="SSF57667">
    <property type="entry name" value="beta-beta-alpha zinc fingers"/>
    <property type="match status" value="14"/>
</dbReference>
<accession>A0AAW2HS65</accession>
<feature type="domain" description="C2H2-type" evidence="8">
    <location>
        <begin position="319"/>
        <end position="346"/>
    </location>
</feature>
<keyword evidence="3 6" id="KW-0863">Zinc-finger</keyword>
<dbReference type="EMBL" id="JARGDH010000003">
    <property type="protein sequence ID" value="KAL0272682.1"/>
    <property type="molecule type" value="Genomic_DNA"/>
</dbReference>
<keyword evidence="4" id="KW-0862">Zinc</keyword>
<dbReference type="EMBL" id="JARGDH010000003">
    <property type="protein sequence ID" value="KAL0272681.1"/>
    <property type="molecule type" value="Genomic_DNA"/>
</dbReference>
<comment type="caution">
    <text evidence="9">The sequence shown here is derived from an EMBL/GenBank/DDBJ whole genome shotgun (WGS) entry which is preliminary data.</text>
</comment>
<evidence type="ECO:0000256" key="2">
    <source>
        <dbReference type="ARBA" id="ARBA00022737"/>
    </source>
</evidence>
<feature type="domain" description="C2H2-type" evidence="8">
    <location>
        <begin position="1353"/>
        <end position="1380"/>
    </location>
</feature>
<dbReference type="InterPro" id="IPR003604">
    <property type="entry name" value="Matrin/U1-like-C_Znf_C2H2"/>
</dbReference>
<dbReference type="GO" id="GO:0008270">
    <property type="term" value="F:zinc ion binding"/>
    <property type="evidence" value="ECO:0007669"/>
    <property type="project" value="UniProtKB-KW"/>
</dbReference>
<feature type="domain" description="C2H2-type" evidence="8">
    <location>
        <begin position="1325"/>
        <end position="1352"/>
    </location>
</feature>
<dbReference type="InterPro" id="IPR036236">
    <property type="entry name" value="Znf_C2H2_sf"/>
</dbReference>
<feature type="domain" description="C2H2-type" evidence="8">
    <location>
        <begin position="745"/>
        <end position="774"/>
    </location>
</feature>
<keyword evidence="1" id="KW-0479">Metal-binding</keyword>
<feature type="domain" description="C2H2-type" evidence="8">
    <location>
        <begin position="881"/>
        <end position="909"/>
    </location>
</feature>
<dbReference type="PANTHER" id="PTHR24393">
    <property type="entry name" value="ZINC FINGER PROTEIN"/>
    <property type="match status" value="1"/>
</dbReference>
<organism evidence="9">
    <name type="scientific">Menopon gallinae</name>
    <name type="common">poultry shaft louse</name>
    <dbReference type="NCBI Taxonomy" id="328185"/>
    <lineage>
        <taxon>Eukaryota</taxon>
        <taxon>Metazoa</taxon>
        <taxon>Ecdysozoa</taxon>
        <taxon>Arthropoda</taxon>
        <taxon>Hexapoda</taxon>
        <taxon>Insecta</taxon>
        <taxon>Pterygota</taxon>
        <taxon>Neoptera</taxon>
        <taxon>Paraneoptera</taxon>
        <taxon>Psocodea</taxon>
        <taxon>Troctomorpha</taxon>
        <taxon>Phthiraptera</taxon>
        <taxon>Amblycera</taxon>
        <taxon>Menoponidae</taxon>
        <taxon>Menopon</taxon>
    </lineage>
</organism>
<reference evidence="9" key="1">
    <citation type="journal article" date="2024" name="Gigascience">
        <title>Chromosome-level genome of the poultry shaft louse Menopon gallinae provides insight into the host-switching and adaptive evolution of parasitic lice.</title>
        <authorList>
            <person name="Xu Y."/>
            <person name="Ma L."/>
            <person name="Liu S."/>
            <person name="Liang Y."/>
            <person name="Liu Q."/>
            <person name="He Z."/>
            <person name="Tian L."/>
            <person name="Duan Y."/>
            <person name="Cai W."/>
            <person name="Li H."/>
            <person name="Song F."/>
        </authorList>
    </citation>
    <scope>NUCLEOTIDE SEQUENCE</scope>
    <source>
        <strain evidence="9">Cailab_2023a</strain>
    </source>
</reference>
<evidence type="ECO:0000256" key="6">
    <source>
        <dbReference type="PROSITE-ProRule" id="PRU00042"/>
    </source>
</evidence>
<dbReference type="GO" id="GO:0005634">
    <property type="term" value="C:nucleus"/>
    <property type="evidence" value="ECO:0007669"/>
    <property type="project" value="TreeGrafter"/>
</dbReference>
<evidence type="ECO:0000256" key="7">
    <source>
        <dbReference type="SAM" id="MobiDB-lite"/>
    </source>
</evidence>
<keyword evidence="5" id="KW-0539">Nucleus</keyword>
<evidence type="ECO:0000313" key="9">
    <source>
        <dbReference type="EMBL" id="KAL0272682.1"/>
    </source>
</evidence>
<feature type="domain" description="C2H2-type" evidence="8">
    <location>
        <begin position="1117"/>
        <end position="1144"/>
    </location>
</feature>
<dbReference type="SMART" id="SM00355">
    <property type="entry name" value="ZnF_C2H2"/>
    <property type="match status" value="27"/>
</dbReference>
<dbReference type="FunFam" id="3.30.160.60:FF:000538">
    <property type="entry name" value="zinc finger protein 853"/>
    <property type="match status" value="1"/>
</dbReference>
<feature type="domain" description="C2H2-type" evidence="8">
    <location>
        <begin position="1297"/>
        <end position="1324"/>
    </location>
</feature>
<dbReference type="PROSITE" id="PS00028">
    <property type="entry name" value="ZINC_FINGER_C2H2_1"/>
    <property type="match status" value="25"/>
</dbReference>
<feature type="domain" description="C2H2-type" evidence="8">
    <location>
        <begin position="1269"/>
        <end position="1296"/>
    </location>
</feature>
<evidence type="ECO:0000256" key="3">
    <source>
        <dbReference type="ARBA" id="ARBA00022771"/>
    </source>
</evidence>
<feature type="domain" description="C2H2-type" evidence="8">
    <location>
        <begin position="436"/>
        <end position="463"/>
    </location>
</feature>
<gene>
    <name evidence="9" type="ORF">PYX00_005556</name>
</gene>
<protein>
    <recommendedName>
        <fullName evidence="8">C2H2-type domain-containing protein</fullName>
    </recommendedName>
</protein>
<dbReference type="SMART" id="SM00451">
    <property type="entry name" value="ZnF_U1"/>
    <property type="match status" value="5"/>
</dbReference>
<keyword evidence="2" id="KW-0677">Repeat</keyword>
<feature type="domain" description="C2H2-type" evidence="8">
    <location>
        <begin position="910"/>
        <end position="937"/>
    </location>
</feature>
<feature type="domain" description="C2H2-type" evidence="8">
    <location>
        <begin position="689"/>
        <end position="716"/>
    </location>
</feature>
<feature type="domain" description="C2H2-type" evidence="8">
    <location>
        <begin position="492"/>
        <end position="520"/>
    </location>
</feature>
<dbReference type="FunFam" id="3.30.160.60:FF:002349">
    <property type="entry name" value="Zinc finger and BTB domain-containing 40"/>
    <property type="match status" value="1"/>
</dbReference>
<feature type="domain" description="C2H2-type" evidence="8">
    <location>
        <begin position="1533"/>
        <end position="1560"/>
    </location>
</feature>
<evidence type="ECO:0000259" key="8">
    <source>
        <dbReference type="PROSITE" id="PS50157"/>
    </source>
</evidence>
<evidence type="ECO:0000256" key="1">
    <source>
        <dbReference type="ARBA" id="ARBA00022723"/>
    </source>
</evidence>
<feature type="domain" description="C2H2-type" evidence="8">
    <location>
        <begin position="661"/>
        <end position="688"/>
    </location>
</feature>
<feature type="domain" description="C2H2-type" evidence="8">
    <location>
        <begin position="1144"/>
        <end position="1171"/>
    </location>
</feature>
<feature type="domain" description="C2H2-type" evidence="8">
    <location>
        <begin position="292"/>
        <end position="314"/>
    </location>
</feature>
<dbReference type="Gene3D" id="3.30.160.60">
    <property type="entry name" value="Classic Zinc Finger"/>
    <property type="match status" value="23"/>
</dbReference>
<dbReference type="GO" id="GO:0000978">
    <property type="term" value="F:RNA polymerase II cis-regulatory region sequence-specific DNA binding"/>
    <property type="evidence" value="ECO:0007669"/>
    <property type="project" value="TreeGrafter"/>
</dbReference>
<dbReference type="Pfam" id="PF00096">
    <property type="entry name" value="zf-C2H2"/>
    <property type="match status" value="14"/>
</dbReference>
<feature type="domain" description="C2H2-type" evidence="8">
    <location>
        <begin position="1172"/>
        <end position="1199"/>
    </location>
</feature>
<dbReference type="GO" id="GO:0001228">
    <property type="term" value="F:DNA-binding transcription activator activity, RNA polymerase II-specific"/>
    <property type="evidence" value="ECO:0007669"/>
    <property type="project" value="TreeGrafter"/>
</dbReference>
<feature type="domain" description="C2H2-type" evidence="8">
    <location>
        <begin position="717"/>
        <end position="744"/>
    </location>
</feature>
<dbReference type="Pfam" id="PF12874">
    <property type="entry name" value="zf-met"/>
    <property type="match status" value="1"/>
</dbReference>
<sequence length="1668" mass="189694">MDDLNNQLKSSIYSEITPFVIELEGRGAVRVKRDSVYGLTKFDGSKVQVTGLVSQNGISFFPMSSDIIQSDDMFIEQPFLINVPVENQTNQFVLDEDVAVPPEDVVPRKEFQIDGYETVDNENDMEQFPGFENNISILEFVDHPEAKGKFVTPSVIRKHSSHDIVCEVTPVDLLSTFLVDSTKGKAKNERNDLSVLKPDGNECSKDVNEELLESLKSGACNEGDLVTSEQPSGEAPVVSTTTNKRGRPKKEKDVEPPLRKGPFSCDICRTKLATWSLYKAHKDIHLEENKPYVCKVCCTSFNVEKNLKLHLSLHNVGNLTCPECNKTFTRFASFKAHLQIHEEEENMFCSECGDEFTNNAQLEKHLQEHRNEWEKTVTSKVDTKKPLTCKACNRIFTNATSFEYHKKDHQRLRSQLLALAPKRKKRRIRGSFRFGNECKVCNKTFPKPSQLVRHVRIHTGEKPFQCTVCSAAFSQKGSLQIHMSKHNGYKPHVCTCCSLSFSQRGNLITHVNKVHRIPKEGEEIYKCVKCPCSFKKLASLNCHVTRFHIGVKNEPSKPDAENAADVDTLLNQIAELRNTLPNTSDMDILQTAIRISGLPVKDGGESVRENVPNENSFLEQLLQQNESATETRIVTIADKSDDGNVKHYTVRQRREGNVRWHQCNVCHKEFKKPSDLIRHMRIHTREKPFRCNHCFRMFSIKSTLKSHIRTHESSKLLECKTCGKKVASSRSLKIHLRTHVGIKPFTCNLCSKAFTTSGQLKSHFSTNAHKLRAENNGGDLETVNNIYFFEEPFLVADDGELHQQLSRKEKLISRSQNASSAERPHECEYCHLKFRKSSHLKQHKLQHTGEKPFSCSVCHKNFTTNGVLKMHLKTHSGQKDFECERCSSKFSTKGSLNRHIQTFHSEERPYMCPYCQKRFKTSVNCRKHIKIHRYDNNQHFFGLRLDEVYPEPERALAQQNVSVEPVEDGQEFKTAGSEAITQTLLADSTGTITLPSLTQEPLTQESIRELEQTLNHQLFGSGQGSEYTVQMISAVDEETDDDIGKENDFIETSLETKTLILNVDETMDDSSIVQTVFSQGDELQTVSNMSDILPDTKEAEPEFVKEDELKKDEEKSHVCSVCAKIFSSAQALKNHSKVHSGKKFFCDLCGWSTLTRSSLRRHANIHSDERKYSCSECSAKFRLEVHLRRHLKLHDVESKDVSSTRVARRSKGPFRELSDAETEILAAQDVRHGSSVSEKILIASAAEKLRIDEKKDDAQPEEVRSNFGNDCKYCSKSFKKPSDLTRHVRVHTGERPYQCNQCHKCFTVKSTLQSHLRTHYDVKPVSCHICQSKFAARSSLKVHMRLHTGAKPFQCEICGQRFRTSGHKKNHLLTHAKNKPKNLRKQQLQMLNKIAVALVDNLNEQAQTEKLKEKEDSEPELQQVFENEDDVAIQNAADNEALLLQLNDHNSIVELLTGEHEVDEVVPEVSEEDNQQPVRFHIYTADGQMFIARQNSNLVVCPEGDPEKDKSGFEAAQLPVEDKNETELAKRNITCKYCGKVFTKKSLAERHIRIHTGERPFSCDICGKRFTQRNALEAHLKAHRGDRAYSCPYCEFSCVQKGNLRCHINRAHHATLFMEDDEKNKTKDIKSSSSLLSDSLLTNPDKSPTCVRSSDLDQVMGELFPQVT</sequence>
<dbReference type="FunFam" id="3.30.160.60:FF:001818">
    <property type="entry name" value="GDNF-inducible zinc finger protein 1 isoform X1"/>
    <property type="match status" value="2"/>
</dbReference>
<feature type="region of interest" description="Disordered" evidence="7">
    <location>
        <begin position="224"/>
        <end position="257"/>
    </location>
</feature>
<dbReference type="FunFam" id="3.30.160.60:FF:000340">
    <property type="entry name" value="zinc finger protein 473 isoform X1"/>
    <property type="match status" value="1"/>
</dbReference>
<feature type="domain" description="C2H2-type" evidence="8">
    <location>
        <begin position="1561"/>
        <end position="1588"/>
    </location>
</feature>
<evidence type="ECO:0000256" key="4">
    <source>
        <dbReference type="ARBA" id="ARBA00022833"/>
    </source>
</evidence>
<dbReference type="PROSITE" id="PS50157">
    <property type="entry name" value="ZINC_FINGER_C2H2_2"/>
    <property type="match status" value="25"/>
</dbReference>
<feature type="domain" description="C2H2-type" evidence="8">
    <location>
        <begin position="387"/>
        <end position="414"/>
    </location>
</feature>
<feature type="domain" description="C2H2-type" evidence="8">
    <location>
        <begin position="347"/>
        <end position="374"/>
    </location>
</feature>
<proteinExistence type="predicted"/>
<dbReference type="FunFam" id="3.30.160.60:FF:000446">
    <property type="entry name" value="Zinc finger protein"/>
    <property type="match status" value="3"/>
</dbReference>
<feature type="domain" description="C2H2-type" evidence="8">
    <location>
        <begin position="464"/>
        <end position="491"/>
    </location>
</feature>
<dbReference type="FunFam" id="3.30.160.60:FF:000385">
    <property type="entry name" value="Zinc finger protein 236 variant"/>
    <property type="match status" value="1"/>
</dbReference>
<evidence type="ECO:0000256" key="5">
    <source>
        <dbReference type="ARBA" id="ARBA00023242"/>
    </source>
</evidence>
<feature type="domain" description="C2H2-type" evidence="8">
    <location>
        <begin position="825"/>
        <end position="852"/>
    </location>
</feature>
<dbReference type="FunFam" id="3.30.160.60:FF:000100">
    <property type="entry name" value="Zinc finger 45-like"/>
    <property type="match status" value="1"/>
</dbReference>
<feature type="domain" description="C2H2-type" evidence="8">
    <location>
        <begin position="525"/>
        <end position="553"/>
    </location>
</feature>
<dbReference type="InterPro" id="IPR013087">
    <property type="entry name" value="Znf_C2H2_type"/>
</dbReference>
<dbReference type="FunFam" id="3.30.160.60:FF:000264">
    <property type="entry name" value="Zinc finger protein 236"/>
    <property type="match status" value="3"/>
</dbReference>
<feature type="domain" description="C2H2-type" evidence="8">
    <location>
        <begin position="853"/>
        <end position="880"/>
    </location>
</feature>